<dbReference type="CDD" id="cd24100">
    <property type="entry name" value="ASKHA_NBD_MJ1051-like_N"/>
    <property type="match status" value="1"/>
</dbReference>
<proteinExistence type="inferred from homology"/>
<dbReference type="Pfam" id="PF16861">
    <property type="entry name" value="Carbam_trans_C"/>
    <property type="match status" value="1"/>
</dbReference>
<gene>
    <name evidence="4" type="ORF">SAMN05421742_101489</name>
</gene>
<evidence type="ECO:0000259" key="2">
    <source>
        <dbReference type="Pfam" id="PF02543"/>
    </source>
</evidence>
<keyword evidence="4" id="KW-0808">Transferase</keyword>
<protein>
    <submittedName>
        <fullName evidence="4">Carbamoyltransferase</fullName>
    </submittedName>
</protein>
<dbReference type="InterPro" id="IPR031730">
    <property type="entry name" value="Carbam_trans_C"/>
</dbReference>
<dbReference type="Gene3D" id="3.30.420.40">
    <property type="match status" value="2"/>
</dbReference>
<reference evidence="5" key="1">
    <citation type="submission" date="2016-10" db="EMBL/GenBank/DDBJ databases">
        <authorList>
            <person name="Varghese N."/>
            <person name="Submissions S."/>
        </authorList>
    </citation>
    <scope>NUCLEOTIDE SEQUENCE [LARGE SCALE GENOMIC DNA]</scope>
    <source>
        <strain evidence="5">930I</strain>
    </source>
</reference>
<accession>A0A1G7UZL2</accession>
<dbReference type="Pfam" id="PF02543">
    <property type="entry name" value="Carbam_trans_N"/>
    <property type="match status" value="1"/>
</dbReference>
<dbReference type="InterPro" id="IPR051338">
    <property type="entry name" value="NodU/CmcH_Carbamoyltrnsfr"/>
</dbReference>
<dbReference type="AlphaFoldDB" id="A0A1G7UZL2"/>
<evidence type="ECO:0000256" key="1">
    <source>
        <dbReference type="ARBA" id="ARBA00006129"/>
    </source>
</evidence>
<evidence type="ECO:0000313" key="4">
    <source>
        <dbReference type="EMBL" id="SDG52973.1"/>
    </source>
</evidence>
<evidence type="ECO:0000313" key="5">
    <source>
        <dbReference type="Proteomes" id="UP000217076"/>
    </source>
</evidence>
<dbReference type="STRING" id="83401.SAMN05421742_101489"/>
<feature type="domain" description="Carbamoyltransferase C-terminal" evidence="3">
    <location>
        <begin position="427"/>
        <end position="593"/>
    </location>
</feature>
<name>A0A1G7UZL2_9PROT</name>
<evidence type="ECO:0000259" key="3">
    <source>
        <dbReference type="Pfam" id="PF16861"/>
    </source>
</evidence>
<comment type="similarity">
    <text evidence="1">Belongs to the NodU/CmcH family.</text>
</comment>
<dbReference type="GO" id="GO:0016740">
    <property type="term" value="F:transferase activity"/>
    <property type="evidence" value="ECO:0007669"/>
    <property type="project" value="UniProtKB-KW"/>
</dbReference>
<feature type="domain" description="Carbamoyltransferase" evidence="2">
    <location>
        <begin position="3"/>
        <end position="373"/>
    </location>
</feature>
<dbReference type="InterPro" id="IPR003696">
    <property type="entry name" value="Carbtransf_dom"/>
</dbReference>
<dbReference type="PANTHER" id="PTHR34847">
    <property type="entry name" value="NODULATION PROTEIN U"/>
    <property type="match status" value="1"/>
</dbReference>
<dbReference type="EMBL" id="FNCV01000001">
    <property type="protein sequence ID" value="SDG52973.1"/>
    <property type="molecule type" value="Genomic_DNA"/>
</dbReference>
<dbReference type="PANTHER" id="PTHR34847:SF1">
    <property type="entry name" value="NODULATION PROTEIN U"/>
    <property type="match status" value="1"/>
</dbReference>
<keyword evidence="5" id="KW-1185">Reference proteome</keyword>
<dbReference type="Gene3D" id="3.90.870.20">
    <property type="entry name" value="Carbamoyltransferase, C-terminal domain"/>
    <property type="match status" value="1"/>
</dbReference>
<dbReference type="OrthoDB" id="9780777at2"/>
<sequence>MIVLGITTEHNSSAALSIDGVLVGLVQEERFTKKKNQVAFPRNAIRSLLDRHLDGDARKIDSVAFAGLAQDPFGVLINRWSQWSVHDHIREMHTFWKPHLYEGKPLDPGFWLAEYERGKARNLDCGYDDLSFLWTMPAKEAVAHHNRVVRPGTVRELGIEAPIQFFDHHTCHAYYAYHGAQLPAALPAEDILVFTADGAGDGLNWSVSVPSADGRLERLAAGADNLVGRLYRFTTLILGMKPNEHEYKVMGLAPYTTASKYVADVEDLYSEILDFRDGRFVSEKPLIDSYFDLRNRLEGHRFDAIARGLQNWATRVTINWMRHWMDETGRRSLCFSGGLAMNIKSNGEIAAMAGLNSLSIPGSGGDESLSAGAVFMENALKERPPTPLHHLYLGMEPGDDWTARLGETPLGADDFSVLEGVDAQAVAALLAGDEILARCVGPMEFGARALGNRSILANPSNLDNVKKINDTIKNRDYWMPFTPSVLDGHLDALLDGRTDLASPFMMVGLPASAAGRRLIPAALHQGDLTARPQRVSQATNPEYWAILEAFRQRTGVPALLNTSLNLHGEPMNATLADAARTVALSQLDVLLMPEGRLLVKNRALERIMARLGG</sequence>
<organism evidence="4 5">
    <name type="scientific">Roseospirillum parvum</name>
    <dbReference type="NCBI Taxonomy" id="83401"/>
    <lineage>
        <taxon>Bacteria</taxon>
        <taxon>Pseudomonadati</taxon>
        <taxon>Pseudomonadota</taxon>
        <taxon>Alphaproteobacteria</taxon>
        <taxon>Rhodospirillales</taxon>
        <taxon>Rhodospirillaceae</taxon>
        <taxon>Roseospirillum</taxon>
    </lineage>
</organism>
<dbReference type="Proteomes" id="UP000217076">
    <property type="component" value="Unassembled WGS sequence"/>
</dbReference>
<dbReference type="InterPro" id="IPR038152">
    <property type="entry name" value="Carbam_trans_C_sf"/>
</dbReference>
<dbReference type="RefSeq" id="WP_092614815.1">
    <property type="nucleotide sequence ID" value="NZ_FNCV01000001.1"/>
</dbReference>